<dbReference type="KEGG" id="mri:Mal4_06250"/>
<dbReference type="Proteomes" id="UP000320496">
    <property type="component" value="Chromosome"/>
</dbReference>
<sequence length="998" mass="108150">MTESSTSPTKSRRRWPLVAGLAVALLGIGWALWPAANKPDVEASALLKQARVLQARGELVEAEALAAKALDADPELGAAAMLAAECAAGRGEAGQAVTWLERIPDSDRELAFRGRLHAAQLLHQVLMRWLDAEGAYRAALELAPGNVDASIGLARLLGQCGRRREAIPYVLRLVQAGDPTDLLMLLARDNGVIHIEDRLEQAFGKNADDPNILIGLAWHAAEEDNVDRAIALLRQAMEHPQCPVVAHVMHGQRLLDQQRFDELIEWERTVPDEADRFPETWLVRARMADQAGDRPGAIRCYAEAFQRAPESKPACFGLSRLLSEASEATAAEPFAAWLQELQELENEQNRVLFAGQHETVDPLIGLVRRYAAVGRLWEAYGWCLLALDVDSTHQQARQLFAELRQRVAELPLQLVAPGVGPDVSELLARYPLPTFDTGALPEVDPDRGDGDASVATDISFRDDAERVGLAFRYCNGTLGEPTRRMYEFTGGGIGVLDYDRDGMPDVHFTQGHPWDDPDPDGPYVDQLFRNVAATAFRNVTTAARIREAGFGQGVTVGDIDGDGFPDLYVANIGGNRLWLNNGDGTFSDATEAAGIAGEAWTTSCLLADLTGDGLPDLYDVNYVTAPDVFERICPRPDGTPGMCMPFHFDSQPDRLLVNDGEGGFVDATTERLPEHTAGKGLGIALWRETDTGRLNLFVANDTTPNFLFTGDASDGSLQLEEQGIASGLAFNAAGKAEGCMGIAVGDVDGNGHLDLHVTNFYNESNTLYAGVGNSIFEDRTRQWGLEESSLPVLGFGTQFLDANADGRLELFVTNGHLDDLRASGRPYRMPPQLYLWDGGGFVSGDPAKLGAYFQQEWLGRPAAKLDWNRDGREDLIVGHLEDDVALLTNAGPEAGHGLALTLVGTRSGRDAIGTTFTARVGKRTIVRQLTAGDGYQVSNERRVIIGTGSAEVIDELVIRWPSGAVQTFRDVATADGPSLSGGMLLIEEAMLRRLPPAG</sequence>
<dbReference type="SMART" id="SM00028">
    <property type="entry name" value="TPR"/>
    <property type="match status" value="2"/>
</dbReference>
<name>A0A517Z1H7_9PLAN</name>
<dbReference type="Gene3D" id="2.130.10.130">
    <property type="entry name" value="Integrin alpha, N-terminal"/>
    <property type="match status" value="2"/>
</dbReference>
<dbReference type="EMBL" id="CP036275">
    <property type="protein sequence ID" value="QDU36340.1"/>
    <property type="molecule type" value="Genomic_DNA"/>
</dbReference>
<dbReference type="Gene3D" id="1.25.40.10">
    <property type="entry name" value="Tetratricopeptide repeat domain"/>
    <property type="match status" value="2"/>
</dbReference>
<dbReference type="InterPro" id="IPR013517">
    <property type="entry name" value="FG-GAP"/>
</dbReference>
<dbReference type="Pfam" id="PF13432">
    <property type="entry name" value="TPR_16"/>
    <property type="match status" value="1"/>
</dbReference>
<dbReference type="InterPro" id="IPR011990">
    <property type="entry name" value="TPR-like_helical_dom_sf"/>
</dbReference>
<evidence type="ECO:0000313" key="4">
    <source>
        <dbReference type="Proteomes" id="UP000320496"/>
    </source>
</evidence>
<dbReference type="OrthoDB" id="5287961at2"/>
<evidence type="ECO:0000256" key="1">
    <source>
        <dbReference type="ARBA" id="ARBA00022729"/>
    </source>
</evidence>
<dbReference type="InterPro" id="IPR027039">
    <property type="entry name" value="Crtac1"/>
</dbReference>
<protein>
    <submittedName>
        <fullName evidence="3">Tetratricopeptide repeat protein</fullName>
    </submittedName>
</protein>
<feature type="domain" description="ASPIC/UnbV" evidence="2">
    <location>
        <begin position="911"/>
        <end position="973"/>
    </location>
</feature>
<dbReference type="SUPFAM" id="SSF69318">
    <property type="entry name" value="Integrin alpha N-terminal domain"/>
    <property type="match status" value="1"/>
</dbReference>
<dbReference type="SUPFAM" id="SSF48452">
    <property type="entry name" value="TPR-like"/>
    <property type="match status" value="2"/>
</dbReference>
<dbReference type="Pfam" id="PF13517">
    <property type="entry name" value="FG-GAP_3"/>
    <property type="match status" value="2"/>
</dbReference>
<dbReference type="AlphaFoldDB" id="A0A517Z1H7"/>
<dbReference type="InterPro" id="IPR028994">
    <property type="entry name" value="Integrin_alpha_N"/>
</dbReference>
<gene>
    <name evidence="3" type="ORF">Mal4_06250</name>
</gene>
<dbReference type="InterPro" id="IPR011519">
    <property type="entry name" value="UnbV_ASPIC"/>
</dbReference>
<organism evidence="3 4">
    <name type="scientific">Maioricimonas rarisocia</name>
    <dbReference type="NCBI Taxonomy" id="2528026"/>
    <lineage>
        <taxon>Bacteria</taxon>
        <taxon>Pseudomonadati</taxon>
        <taxon>Planctomycetota</taxon>
        <taxon>Planctomycetia</taxon>
        <taxon>Planctomycetales</taxon>
        <taxon>Planctomycetaceae</taxon>
        <taxon>Maioricimonas</taxon>
    </lineage>
</organism>
<accession>A0A517Z1H7</accession>
<evidence type="ECO:0000259" key="2">
    <source>
        <dbReference type="Pfam" id="PF07593"/>
    </source>
</evidence>
<dbReference type="PANTHER" id="PTHR16026:SF0">
    <property type="entry name" value="CARTILAGE ACIDIC PROTEIN 1"/>
    <property type="match status" value="1"/>
</dbReference>
<dbReference type="Pfam" id="PF07593">
    <property type="entry name" value="UnbV_ASPIC"/>
    <property type="match status" value="1"/>
</dbReference>
<keyword evidence="4" id="KW-1185">Reference proteome</keyword>
<keyword evidence="1" id="KW-0732">Signal</keyword>
<dbReference type="PANTHER" id="PTHR16026">
    <property type="entry name" value="CARTILAGE ACIDIC PROTEIN 1"/>
    <property type="match status" value="1"/>
</dbReference>
<dbReference type="InterPro" id="IPR019734">
    <property type="entry name" value="TPR_rpt"/>
</dbReference>
<reference evidence="3 4" key="1">
    <citation type="submission" date="2019-02" db="EMBL/GenBank/DDBJ databases">
        <title>Deep-cultivation of Planctomycetes and their phenomic and genomic characterization uncovers novel biology.</title>
        <authorList>
            <person name="Wiegand S."/>
            <person name="Jogler M."/>
            <person name="Boedeker C."/>
            <person name="Pinto D."/>
            <person name="Vollmers J."/>
            <person name="Rivas-Marin E."/>
            <person name="Kohn T."/>
            <person name="Peeters S.H."/>
            <person name="Heuer A."/>
            <person name="Rast P."/>
            <person name="Oberbeckmann S."/>
            <person name="Bunk B."/>
            <person name="Jeske O."/>
            <person name="Meyerdierks A."/>
            <person name="Storesund J.E."/>
            <person name="Kallscheuer N."/>
            <person name="Luecker S."/>
            <person name="Lage O.M."/>
            <person name="Pohl T."/>
            <person name="Merkel B.J."/>
            <person name="Hornburger P."/>
            <person name="Mueller R.-W."/>
            <person name="Bruemmer F."/>
            <person name="Labrenz M."/>
            <person name="Spormann A.M."/>
            <person name="Op den Camp H."/>
            <person name="Overmann J."/>
            <person name="Amann R."/>
            <person name="Jetten M.S.M."/>
            <person name="Mascher T."/>
            <person name="Medema M.H."/>
            <person name="Devos D.P."/>
            <person name="Kaster A.-K."/>
            <person name="Ovreas L."/>
            <person name="Rohde M."/>
            <person name="Galperin M.Y."/>
            <person name="Jogler C."/>
        </authorList>
    </citation>
    <scope>NUCLEOTIDE SEQUENCE [LARGE SCALE GENOMIC DNA]</scope>
    <source>
        <strain evidence="3 4">Mal4</strain>
    </source>
</reference>
<proteinExistence type="predicted"/>
<dbReference type="RefSeq" id="WP_145367014.1">
    <property type="nucleotide sequence ID" value="NZ_CP036275.1"/>
</dbReference>
<evidence type="ECO:0000313" key="3">
    <source>
        <dbReference type="EMBL" id="QDU36340.1"/>
    </source>
</evidence>